<evidence type="ECO:0000259" key="1">
    <source>
        <dbReference type="SMART" id="SM00953"/>
    </source>
</evidence>
<keyword evidence="3" id="KW-1185">Reference proteome</keyword>
<evidence type="ECO:0000313" key="3">
    <source>
        <dbReference type="Proteomes" id="UP001319180"/>
    </source>
</evidence>
<protein>
    <submittedName>
        <fullName evidence="2">RES domain-containing protein</fullName>
    </submittedName>
</protein>
<dbReference type="RefSeq" id="WP_254094492.1">
    <property type="nucleotide sequence ID" value="NZ_JAHESC010000084.1"/>
</dbReference>
<dbReference type="EMBL" id="JAHESC010000084">
    <property type="protein sequence ID" value="MBT1690744.1"/>
    <property type="molecule type" value="Genomic_DNA"/>
</dbReference>
<sequence length="150" mass="16449">MLLYRIQKAKYATDISGFGSTLVSGRWHKAGTSPIVYTSGNISLAILESVVHLPPSVKPPDLLLLTLEIPDTAVVTIPPGDLPENWNKKGYYDNVQHWGTAWLQSATSLAIRVPSVISPDYNILINPSHPDFNVVTIAESAPITFDERLI</sequence>
<dbReference type="SMART" id="SM00953">
    <property type="entry name" value="RES"/>
    <property type="match status" value="1"/>
</dbReference>
<comment type="caution">
    <text evidence="2">The sequence shown here is derived from an EMBL/GenBank/DDBJ whole genome shotgun (WGS) entry which is preliminary data.</text>
</comment>
<reference evidence="2 3" key="1">
    <citation type="submission" date="2021-05" db="EMBL/GenBank/DDBJ databases">
        <title>A Polyphasic approach of four new species of the genus Ohtaekwangia: Ohtaekwangia histidinii sp. nov., Ohtaekwangia cretensis sp. nov., Ohtaekwangia indiensis sp. nov., Ohtaekwangia reichenbachii sp. nov. from diverse environment.</title>
        <authorList>
            <person name="Octaviana S."/>
        </authorList>
    </citation>
    <scope>NUCLEOTIDE SEQUENCE [LARGE SCALE GENOMIC DNA]</scope>
    <source>
        <strain evidence="2 3">PWU37</strain>
    </source>
</reference>
<evidence type="ECO:0000313" key="2">
    <source>
        <dbReference type="EMBL" id="MBT1690744.1"/>
    </source>
</evidence>
<feature type="domain" description="RES" evidence="1">
    <location>
        <begin position="14"/>
        <end position="139"/>
    </location>
</feature>
<organism evidence="2 3">
    <name type="scientific">Dawidia soli</name>
    <dbReference type="NCBI Taxonomy" id="2782352"/>
    <lineage>
        <taxon>Bacteria</taxon>
        <taxon>Pseudomonadati</taxon>
        <taxon>Bacteroidota</taxon>
        <taxon>Cytophagia</taxon>
        <taxon>Cytophagales</taxon>
        <taxon>Chryseotaleaceae</taxon>
        <taxon>Dawidia</taxon>
    </lineage>
</organism>
<dbReference type="AlphaFoldDB" id="A0AAP2DFD2"/>
<dbReference type="Pfam" id="PF08808">
    <property type="entry name" value="RES"/>
    <property type="match status" value="1"/>
</dbReference>
<dbReference type="InterPro" id="IPR014914">
    <property type="entry name" value="RES_dom"/>
</dbReference>
<accession>A0AAP2DFD2</accession>
<proteinExistence type="predicted"/>
<dbReference type="Proteomes" id="UP001319180">
    <property type="component" value="Unassembled WGS sequence"/>
</dbReference>
<gene>
    <name evidence="2" type="ORF">KK078_29535</name>
</gene>
<name>A0AAP2DFD2_9BACT</name>